<keyword evidence="2" id="KW-1185">Reference proteome</keyword>
<accession>A0ACB8EQ51</accession>
<proteinExistence type="predicted"/>
<reference evidence="1" key="1">
    <citation type="submission" date="2021-08" db="EMBL/GenBank/DDBJ databases">
        <title>The first chromosome-level gecko genome reveals the dynamic sex chromosomes of Neotropical dwarf geckos (Sphaerodactylidae: Sphaerodactylus).</title>
        <authorList>
            <person name="Pinto B.J."/>
            <person name="Keating S.E."/>
            <person name="Gamble T."/>
        </authorList>
    </citation>
    <scope>NUCLEOTIDE SEQUENCE</scope>
    <source>
        <strain evidence="1">TG3544</strain>
    </source>
</reference>
<protein>
    <submittedName>
        <fullName evidence="1">Uncharacterized protein</fullName>
    </submittedName>
</protein>
<name>A0ACB8EQ51_9SAUR</name>
<evidence type="ECO:0000313" key="2">
    <source>
        <dbReference type="Proteomes" id="UP000827872"/>
    </source>
</evidence>
<organism evidence="1 2">
    <name type="scientific">Sphaerodactylus townsendi</name>
    <dbReference type="NCBI Taxonomy" id="933632"/>
    <lineage>
        <taxon>Eukaryota</taxon>
        <taxon>Metazoa</taxon>
        <taxon>Chordata</taxon>
        <taxon>Craniata</taxon>
        <taxon>Vertebrata</taxon>
        <taxon>Euteleostomi</taxon>
        <taxon>Lepidosauria</taxon>
        <taxon>Squamata</taxon>
        <taxon>Bifurcata</taxon>
        <taxon>Gekkota</taxon>
        <taxon>Sphaerodactylidae</taxon>
        <taxon>Sphaerodactylus</taxon>
    </lineage>
</organism>
<evidence type="ECO:0000313" key="1">
    <source>
        <dbReference type="EMBL" id="KAH7994894.1"/>
    </source>
</evidence>
<gene>
    <name evidence="1" type="ORF">K3G42_018195</name>
</gene>
<dbReference type="Proteomes" id="UP000827872">
    <property type="component" value="Linkage Group LG07"/>
</dbReference>
<dbReference type="EMBL" id="CM037620">
    <property type="protein sequence ID" value="KAH7994894.1"/>
    <property type="molecule type" value="Genomic_DNA"/>
</dbReference>
<sequence length="73" mass="8921">MRLELEEQLRQLELKEEKKLAEQRFRRIMKWRWAKLRKTTKPYELSFQHEEEELTEASSSPGSTQLLHKVEAH</sequence>
<comment type="caution">
    <text evidence="1">The sequence shown here is derived from an EMBL/GenBank/DDBJ whole genome shotgun (WGS) entry which is preliminary data.</text>
</comment>